<gene>
    <name evidence="1" type="ORF">CALCODRAFT_72823</name>
</gene>
<evidence type="ECO:0000313" key="2">
    <source>
        <dbReference type="Proteomes" id="UP000076842"/>
    </source>
</evidence>
<keyword evidence="2" id="KW-1185">Reference proteome</keyword>
<dbReference type="Proteomes" id="UP000076842">
    <property type="component" value="Unassembled WGS sequence"/>
</dbReference>
<accession>A0A165ITM8</accession>
<organism evidence="1 2">
    <name type="scientific">Calocera cornea HHB12733</name>
    <dbReference type="NCBI Taxonomy" id="1353952"/>
    <lineage>
        <taxon>Eukaryota</taxon>
        <taxon>Fungi</taxon>
        <taxon>Dikarya</taxon>
        <taxon>Basidiomycota</taxon>
        <taxon>Agaricomycotina</taxon>
        <taxon>Dacrymycetes</taxon>
        <taxon>Dacrymycetales</taxon>
        <taxon>Dacrymycetaceae</taxon>
        <taxon>Calocera</taxon>
    </lineage>
</organism>
<reference evidence="1 2" key="1">
    <citation type="journal article" date="2016" name="Mol. Biol. Evol.">
        <title>Comparative Genomics of Early-Diverging Mushroom-Forming Fungi Provides Insights into the Origins of Lignocellulose Decay Capabilities.</title>
        <authorList>
            <person name="Nagy L.G."/>
            <person name="Riley R."/>
            <person name="Tritt A."/>
            <person name="Adam C."/>
            <person name="Daum C."/>
            <person name="Floudas D."/>
            <person name="Sun H."/>
            <person name="Yadav J.S."/>
            <person name="Pangilinan J."/>
            <person name="Larsson K.H."/>
            <person name="Matsuura K."/>
            <person name="Barry K."/>
            <person name="Labutti K."/>
            <person name="Kuo R."/>
            <person name="Ohm R.A."/>
            <person name="Bhattacharya S.S."/>
            <person name="Shirouzu T."/>
            <person name="Yoshinaga Y."/>
            <person name="Martin F.M."/>
            <person name="Grigoriev I.V."/>
            <person name="Hibbett D.S."/>
        </authorList>
    </citation>
    <scope>NUCLEOTIDE SEQUENCE [LARGE SCALE GENOMIC DNA]</scope>
    <source>
        <strain evidence="1 2">HHB12733</strain>
    </source>
</reference>
<name>A0A165ITM8_9BASI</name>
<proteinExistence type="predicted"/>
<dbReference type="AlphaFoldDB" id="A0A165ITM8"/>
<evidence type="ECO:0000313" key="1">
    <source>
        <dbReference type="EMBL" id="KZT60963.1"/>
    </source>
</evidence>
<dbReference type="InParanoid" id="A0A165ITM8"/>
<protein>
    <submittedName>
        <fullName evidence="1">Uncharacterized protein</fullName>
    </submittedName>
</protein>
<sequence>MRSLCCFLPPTQPTWLSMERALARALAGRKSRTLDRYGNTSSTAGHDPILRALPIILPLPTSQFTARPAHGPGLSFTEKKPARKRIPIRMLLPLAFRAHVLAIYVTAPARVRRFIYCLRAFPSRSHSLVGDSEGRITCVGSADRQGRVGGGSVVRTDHVRMTDEARVDAQICFSHLFPLLPPPPLLHARLSSWLIVWIWPAV</sequence>
<dbReference type="EMBL" id="KV423927">
    <property type="protein sequence ID" value="KZT60963.1"/>
    <property type="molecule type" value="Genomic_DNA"/>
</dbReference>